<evidence type="ECO:0000256" key="1">
    <source>
        <dbReference type="SAM" id="MobiDB-lite"/>
    </source>
</evidence>
<dbReference type="EnsemblMetazoa" id="CapteT194114">
    <property type="protein sequence ID" value="CapteP194114"/>
    <property type="gene ID" value="CapteG194114"/>
</dbReference>
<evidence type="ECO:0000256" key="2">
    <source>
        <dbReference type="SAM" id="SignalP"/>
    </source>
</evidence>
<dbReference type="EMBL" id="KB305580">
    <property type="protein sequence ID" value="ELU00919.1"/>
    <property type="molecule type" value="Genomic_DNA"/>
</dbReference>
<evidence type="ECO:0000313" key="3">
    <source>
        <dbReference type="EMBL" id="ELU00919.1"/>
    </source>
</evidence>
<protein>
    <recommendedName>
        <fullName evidence="6">WH2 domain-containing protein</fullName>
    </recommendedName>
</protein>
<keyword evidence="5" id="KW-1185">Reference proteome</keyword>
<gene>
    <name evidence="3" type="ORF">CAPTEDRAFT_194114</name>
</gene>
<dbReference type="EMBL" id="AMQN01009512">
    <property type="status" value="NOT_ANNOTATED_CDS"/>
    <property type="molecule type" value="Genomic_DNA"/>
</dbReference>
<sequence length="408" mass="45939">MVALLILMLVLLVFASWFLVFMCKKHQLLTKQQREWRHQANTSNRVPILGRRGYQEIGGEGGSQTPQCDSYVPKEVEDSLLDNGYEVMLDYNWRGHHHYLIREKNLQVENKGGVANEMQGQYEQNLSVAGLPNQIPPAQYTTNGLPNGDGVFEAAYQSNCGSYQATSHNEPSTDASDYFSSGDESRPPMQYYQQQPIETSLQSFPNADQSVGNTIQSTQPQLEENLYLEASPNLARRISSIPAQPCSNRNSITAPRKSSLKGEVTEYSDEMTTCTSNYQNIPDCSQPHKQSVMFGDISTYEEPIYDNLAFIRKETEESMSLPPPPPPPPPPPNRPRSEALRQSSSGLNVNSNCNNTQRKSTQRTVRPQRQWSVTSFGSIDQIVEDNLHYINAKKNEIRRKKMSSSCCS</sequence>
<name>R7U4R4_CAPTE</name>
<dbReference type="Proteomes" id="UP000014760">
    <property type="component" value="Unassembled WGS sequence"/>
</dbReference>
<feature type="compositionally biased region" description="Polar residues" evidence="1">
    <location>
        <begin position="163"/>
        <end position="179"/>
    </location>
</feature>
<feature type="region of interest" description="Disordered" evidence="1">
    <location>
        <begin position="163"/>
        <end position="187"/>
    </location>
</feature>
<evidence type="ECO:0008006" key="6">
    <source>
        <dbReference type="Google" id="ProtNLM"/>
    </source>
</evidence>
<feature type="chain" id="PRO_5011952017" description="WH2 domain-containing protein" evidence="2">
    <location>
        <begin position="16"/>
        <end position="408"/>
    </location>
</feature>
<accession>R7U4R4</accession>
<dbReference type="HOGENOM" id="CLU_674842_0_0_1"/>
<keyword evidence="2" id="KW-0732">Signal</keyword>
<feature type="signal peptide" evidence="2">
    <location>
        <begin position="1"/>
        <end position="15"/>
    </location>
</feature>
<reference evidence="4" key="3">
    <citation type="submission" date="2015-06" db="UniProtKB">
        <authorList>
            <consortium name="EnsemblMetazoa"/>
        </authorList>
    </citation>
    <scope>IDENTIFICATION</scope>
</reference>
<reference evidence="3 5" key="2">
    <citation type="journal article" date="2013" name="Nature">
        <title>Insights into bilaterian evolution from three spiralian genomes.</title>
        <authorList>
            <person name="Simakov O."/>
            <person name="Marletaz F."/>
            <person name="Cho S.J."/>
            <person name="Edsinger-Gonzales E."/>
            <person name="Havlak P."/>
            <person name="Hellsten U."/>
            <person name="Kuo D.H."/>
            <person name="Larsson T."/>
            <person name="Lv J."/>
            <person name="Arendt D."/>
            <person name="Savage R."/>
            <person name="Osoegawa K."/>
            <person name="de Jong P."/>
            <person name="Grimwood J."/>
            <person name="Chapman J.A."/>
            <person name="Shapiro H."/>
            <person name="Aerts A."/>
            <person name="Otillar R.P."/>
            <person name="Terry A.Y."/>
            <person name="Boore J.L."/>
            <person name="Grigoriev I.V."/>
            <person name="Lindberg D.R."/>
            <person name="Seaver E.C."/>
            <person name="Weisblat D.A."/>
            <person name="Putnam N.H."/>
            <person name="Rokhsar D.S."/>
        </authorList>
    </citation>
    <scope>NUCLEOTIDE SEQUENCE</scope>
    <source>
        <strain evidence="3 5">I ESC-2004</strain>
    </source>
</reference>
<dbReference type="AlphaFoldDB" id="R7U4R4"/>
<reference evidence="5" key="1">
    <citation type="submission" date="2012-12" db="EMBL/GenBank/DDBJ databases">
        <authorList>
            <person name="Hellsten U."/>
            <person name="Grimwood J."/>
            <person name="Chapman J.A."/>
            <person name="Shapiro H."/>
            <person name="Aerts A."/>
            <person name="Otillar R.P."/>
            <person name="Terry A.Y."/>
            <person name="Boore J.L."/>
            <person name="Simakov O."/>
            <person name="Marletaz F."/>
            <person name="Cho S.-J."/>
            <person name="Edsinger-Gonzales E."/>
            <person name="Havlak P."/>
            <person name="Kuo D.-H."/>
            <person name="Larsson T."/>
            <person name="Lv J."/>
            <person name="Arendt D."/>
            <person name="Savage R."/>
            <person name="Osoegawa K."/>
            <person name="de Jong P."/>
            <person name="Lindberg D.R."/>
            <person name="Seaver E.C."/>
            <person name="Weisblat D.A."/>
            <person name="Putnam N.H."/>
            <person name="Grigoriev I.V."/>
            <person name="Rokhsar D.S."/>
        </authorList>
    </citation>
    <scope>NUCLEOTIDE SEQUENCE</scope>
    <source>
        <strain evidence="5">I ESC-2004</strain>
    </source>
</reference>
<evidence type="ECO:0000313" key="5">
    <source>
        <dbReference type="Proteomes" id="UP000014760"/>
    </source>
</evidence>
<proteinExistence type="predicted"/>
<feature type="region of interest" description="Disordered" evidence="1">
    <location>
        <begin position="316"/>
        <end position="369"/>
    </location>
</feature>
<organism evidence="3">
    <name type="scientific">Capitella teleta</name>
    <name type="common">Polychaete worm</name>
    <dbReference type="NCBI Taxonomy" id="283909"/>
    <lineage>
        <taxon>Eukaryota</taxon>
        <taxon>Metazoa</taxon>
        <taxon>Spiralia</taxon>
        <taxon>Lophotrochozoa</taxon>
        <taxon>Annelida</taxon>
        <taxon>Polychaeta</taxon>
        <taxon>Sedentaria</taxon>
        <taxon>Scolecida</taxon>
        <taxon>Capitellidae</taxon>
        <taxon>Capitella</taxon>
    </lineage>
</organism>
<feature type="compositionally biased region" description="Polar residues" evidence="1">
    <location>
        <begin position="340"/>
        <end position="369"/>
    </location>
</feature>
<evidence type="ECO:0000313" key="4">
    <source>
        <dbReference type="EnsemblMetazoa" id="CapteP194114"/>
    </source>
</evidence>
<feature type="compositionally biased region" description="Pro residues" evidence="1">
    <location>
        <begin position="321"/>
        <end position="334"/>
    </location>
</feature>